<reference evidence="2 3" key="1">
    <citation type="journal article" date="2023" name="Life. Sci Alliance">
        <title>Evolutionary insights into 3D genome organization and epigenetic landscape of Vigna mungo.</title>
        <authorList>
            <person name="Junaid A."/>
            <person name="Singh B."/>
            <person name="Bhatia S."/>
        </authorList>
    </citation>
    <scope>NUCLEOTIDE SEQUENCE [LARGE SCALE GENOMIC DNA]</scope>
    <source>
        <strain evidence="2">Urdbean</strain>
    </source>
</reference>
<evidence type="ECO:0000313" key="3">
    <source>
        <dbReference type="Proteomes" id="UP001374535"/>
    </source>
</evidence>
<keyword evidence="1" id="KW-0812">Transmembrane</keyword>
<protein>
    <submittedName>
        <fullName evidence="2">Uncharacterized protein</fullName>
    </submittedName>
</protein>
<proteinExistence type="predicted"/>
<name>A0AAQ3RHL5_VIGMU</name>
<sequence length="117" mass="13768">MDMLGDFPHFQKLGNWCEFTYAPQFNSTFTLTGQDHSSLLLLLFHPQFFPLLSNFLSLVFALFKIRYLDDVFFYSFIFGILSDRVFHFAINQRFSFAKGFSKKLMKRGVRVDGRKSL</sequence>
<keyword evidence="3" id="KW-1185">Reference proteome</keyword>
<keyword evidence="1" id="KW-0472">Membrane</keyword>
<accession>A0AAQ3RHL5</accession>
<evidence type="ECO:0000313" key="2">
    <source>
        <dbReference type="EMBL" id="WVY95658.1"/>
    </source>
</evidence>
<keyword evidence="1" id="KW-1133">Transmembrane helix</keyword>
<organism evidence="2 3">
    <name type="scientific">Vigna mungo</name>
    <name type="common">Black gram</name>
    <name type="synonym">Phaseolus mungo</name>
    <dbReference type="NCBI Taxonomy" id="3915"/>
    <lineage>
        <taxon>Eukaryota</taxon>
        <taxon>Viridiplantae</taxon>
        <taxon>Streptophyta</taxon>
        <taxon>Embryophyta</taxon>
        <taxon>Tracheophyta</taxon>
        <taxon>Spermatophyta</taxon>
        <taxon>Magnoliopsida</taxon>
        <taxon>eudicotyledons</taxon>
        <taxon>Gunneridae</taxon>
        <taxon>Pentapetalae</taxon>
        <taxon>rosids</taxon>
        <taxon>fabids</taxon>
        <taxon>Fabales</taxon>
        <taxon>Fabaceae</taxon>
        <taxon>Papilionoideae</taxon>
        <taxon>50 kb inversion clade</taxon>
        <taxon>NPAAA clade</taxon>
        <taxon>indigoferoid/millettioid clade</taxon>
        <taxon>Phaseoleae</taxon>
        <taxon>Vigna</taxon>
    </lineage>
</organism>
<feature type="transmembrane region" description="Helical" evidence="1">
    <location>
        <begin position="39"/>
        <end position="65"/>
    </location>
</feature>
<gene>
    <name evidence="2" type="ORF">V8G54_027809</name>
</gene>
<dbReference type="AlphaFoldDB" id="A0AAQ3RHL5"/>
<evidence type="ECO:0000256" key="1">
    <source>
        <dbReference type="SAM" id="Phobius"/>
    </source>
</evidence>
<dbReference type="Proteomes" id="UP001374535">
    <property type="component" value="Chromosome 9"/>
</dbReference>
<dbReference type="EMBL" id="CP144692">
    <property type="protein sequence ID" value="WVY95658.1"/>
    <property type="molecule type" value="Genomic_DNA"/>
</dbReference>